<keyword evidence="3" id="KW-0378">Hydrolase</keyword>
<dbReference type="RefSeq" id="XP_020431676.1">
    <property type="nucleotide sequence ID" value="XM_020578441.1"/>
</dbReference>
<dbReference type="STRING" id="670386.D3BGF5"/>
<dbReference type="PROSITE" id="PS00383">
    <property type="entry name" value="TYR_PHOSPHATASE_1"/>
    <property type="match status" value="1"/>
</dbReference>
<dbReference type="InterPro" id="IPR016130">
    <property type="entry name" value="Tyr_Pase_AS"/>
</dbReference>
<proteinExistence type="inferred from homology"/>
<dbReference type="InterPro" id="IPR020422">
    <property type="entry name" value="TYR_PHOSPHATASE_DUAL_dom"/>
</dbReference>
<evidence type="ECO:0000313" key="9">
    <source>
        <dbReference type="EMBL" id="EFA79555.1"/>
    </source>
</evidence>
<evidence type="ECO:0000313" key="10">
    <source>
        <dbReference type="Proteomes" id="UP000001396"/>
    </source>
</evidence>
<accession>D3BGF5</accession>
<feature type="region of interest" description="Disordered" evidence="6">
    <location>
        <begin position="149"/>
        <end position="179"/>
    </location>
</feature>
<feature type="domain" description="Tyrosine specific protein phosphatases" evidence="8">
    <location>
        <begin position="39"/>
        <end position="97"/>
    </location>
</feature>
<comment type="catalytic activity">
    <reaction evidence="5">
        <text>O-phospho-L-seryl-[protein] + H2O = L-seryl-[protein] + phosphate</text>
        <dbReference type="Rhea" id="RHEA:20629"/>
        <dbReference type="Rhea" id="RHEA-COMP:9863"/>
        <dbReference type="Rhea" id="RHEA-COMP:11604"/>
        <dbReference type="ChEBI" id="CHEBI:15377"/>
        <dbReference type="ChEBI" id="CHEBI:29999"/>
        <dbReference type="ChEBI" id="CHEBI:43474"/>
        <dbReference type="ChEBI" id="CHEBI:83421"/>
        <dbReference type="EC" id="3.1.3.16"/>
    </reaction>
</comment>
<dbReference type="Proteomes" id="UP000001396">
    <property type="component" value="Unassembled WGS sequence"/>
</dbReference>
<evidence type="ECO:0000256" key="1">
    <source>
        <dbReference type="ARBA" id="ARBA00008601"/>
    </source>
</evidence>
<dbReference type="SMART" id="SM00195">
    <property type="entry name" value="DSPc"/>
    <property type="match status" value="1"/>
</dbReference>
<dbReference type="PANTHER" id="PTHR10159">
    <property type="entry name" value="DUAL SPECIFICITY PROTEIN PHOSPHATASE"/>
    <property type="match status" value="1"/>
</dbReference>
<dbReference type="GO" id="GO:0005737">
    <property type="term" value="C:cytoplasm"/>
    <property type="evidence" value="ECO:0007669"/>
    <property type="project" value="TreeGrafter"/>
</dbReference>
<evidence type="ECO:0000256" key="4">
    <source>
        <dbReference type="ARBA" id="ARBA00022912"/>
    </source>
</evidence>
<comment type="caution">
    <text evidence="9">The sequence shown here is derived from an EMBL/GenBank/DDBJ whole genome shotgun (WGS) entry which is preliminary data.</text>
</comment>
<dbReference type="PANTHER" id="PTHR10159:SF530">
    <property type="entry name" value="DUAL SPECIFICITY PROTEIN PHOSPHATASE DDB_G0271350-RELATED"/>
    <property type="match status" value="1"/>
</dbReference>
<name>D3BGF5_HETP5</name>
<sequence length="482" mass="56356">MKKLRISHIVSCAGQVKFPQNYSILKAHNLEDEPEQDILTFIEESFQFIEKARSENGIVFVHCLAGKSRSPTIIIAYLMRMQQVPLKQIYHLVYEARDLIQPNDGFMMQLLQLETKLLGSTSFEVNEWKNIKPRHNKKTRLTFVQHIKKQEKNEQSSSSDSNNDDNNNNNENNQNSEEEMKRLNEEIQAIALSTKFNHTAHLKNEIIDKINEYLEQILTVEVLLKAIGNVDNLYSTLSNSVFTHKRVGPLMGQIKKHVGKELFTQTSGGEYLRSKDDRIEWKDIANLMESRIILLLEKEVFQKKLLLRSNNNNKKKHIKIICKMENDYETESNISSESWYNLVGEEILSDLDNFYELDSDSFDCWESDMEDEKEILVGETISFEKELENESEYRRKPKIRKYSIDYVHQPSILSKSMIFSLHYNIEQISKEVASNCIFASKRTSKKVKKISYVVRDQCRKASRETVELMHKSRVQKNLLLVQ</sequence>
<dbReference type="EMBL" id="ADBJ01000034">
    <property type="protein sequence ID" value="EFA79555.1"/>
    <property type="molecule type" value="Genomic_DNA"/>
</dbReference>
<evidence type="ECO:0000256" key="5">
    <source>
        <dbReference type="ARBA" id="ARBA00047761"/>
    </source>
</evidence>
<dbReference type="Pfam" id="PF00782">
    <property type="entry name" value="DSPc"/>
    <property type="match status" value="1"/>
</dbReference>
<dbReference type="CDD" id="cd14498">
    <property type="entry name" value="DSP"/>
    <property type="match status" value="1"/>
</dbReference>
<dbReference type="SUPFAM" id="SSF52799">
    <property type="entry name" value="(Phosphotyrosine protein) phosphatases II"/>
    <property type="match status" value="1"/>
</dbReference>
<dbReference type="InterPro" id="IPR029021">
    <property type="entry name" value="Prot-tyrosine_phosphatase-like"/>
</dbReference>
<dbReference type="GeneID" id="31363087"/>
<organism evidence="9 10">
    <name type="scientific">Heterostelium pallidum (strain ATCC 26659 / Pp 5 / PN500)</name>
    <name type="common">Cellular slime mold</name>
    <name type="synonym">Polysphondylium pallidum</name>
    <dbReference type="NCBI Taxonomy" id="670386"/>
    <lineage>
        <taxon>Eukaryota</taxon>
        <taxon>Amoebozoa</taxon>
        <taxon>Evosea</taxon>
        <taxon>Eumycetozoa</taxon>
        <taxon>Dictyostelia</taxon>
        <taxon>Acytosteliales</taxon>
        <taxon>Acytosteliaceae</taxon>
        <taxon>Heterostelium</taxon>
    </lineage>
</organism>
<dbReference type="PROSITE" id="PS50056">
    <property type="entry name" value="TYR_PHOSPHATASE_2"/>
    <property type="match status" value="1"/>
</dbReference>
<feature type="compositionally biased region" description="Low complexity" evidence="6">
    <location>
        <begin position="155"/>
        <end position="175"/>
    </location>
</feature>
<protein>
    <recommendedName>
        <fullName evidence="2">protein-tyrosine-phosphatase</fullName>
        <ecNumber evidence="2">3.1.3.48</ecNumber>
    </recommendedName>
</protein>
<dbReference type="PROSITE" id="PS50054">
    <property type="entry name" value="TYR_PHOSPHATASE_DUAL"/>
    <property type="match status" value="1"/>
</dbReference>
<keyword evidence="4" id="KW-0904">Protein phosphatase</keyword>
<comment type="similarity">
    <text evidence="1">Belongs to the protein-tyrosine phosphatase family. Non-receptor class dual specificity subfamily.</text>
</comment>
<evidence type="ECO:0000259" key="7">
    <source>
        <dbReference type="PROSITE" id="PS50054"/>
    </source>
</evidence>
<evidence type="ECO:0000256" key="6">
    <source>
        <dbReference type="SAM" id="MobiDB-lite"/>
    </source>
</evidence>
<evidence type="ECO:0000256" key="3">
    <source>
        <dbReference type="ARBA" id="ARBA00022801"/>
    </source>
</evidence>
<dbReference type="AlphaFoldDB" id="D3BGF5"/>
<dbReference type="GO" id="GO:0004725">
    <property type="term" value="F:protein tyrosine phosphatase activity"/>
    <property type="evidence" value="ECO:0007669"/>
    <property type="project" value="UniProtKB-EC"/>
</dbReference>
<evidence type="ECO:0000259" key="8">
    <source>
        <dbReference type="PROSITE" id="PS50056"/>
    </source>
</evidence>
<dbReference type="GO" id="GO:0004722">
    <property type="term" value="F:protein serine/threonine phosphatase activity"/>
    <property type="evidence" value="ECO:0007669"/>
    <property type="project" value="UniProtKB-EC"/>
</dbReference>
<dbReference type="Gene3D" id="3.90.190.10">
    <property type="entry name" value="Protein tyrosine phosphatase superfamily"/>
    <property type="match status" value="1"/>
</dbReference>
<dbReference type="InterPro" id="IPR000387">
    <property type="entry name" value="Tyr_Pase_dom"/>
</dbReference>
<dbReference type="EC" id="3.1.3.48" evidence="2"/>
<dbReference type="InParanoid" id="D3BGF5"/>
<gene>
    <name evidence="9" type="ORF">PPL_07606</name>
</gene>
<reference evidence="9 10" key="1">
    <citation type="journal article" date="2011" name="Genome Res.">
        <title>Phylogeny-wide analysis of social amoeba genomes highlights ancient origins for complex intercellular communication.</title>
        <authorList>
            <person name="Heidel A.J."/>
            <person name="Lawal H.M."/>
            <person name="Felder M."/>
            <person name="Schilde C."/>
            <person name="Helps N.R."/>
            <person name="Tunggal B."/>
            <person name="Rivero F."/>
            <person name="John U."/>
            <person name="Schleicher M."/>
            <person name="Eichinger L."/>
            <person name="Platzer M."/>
            <person name="Noegel A.A."/>
            <person name="Schaap P."/>
            <person name="Gloeckner G."/>
        </authorList>
    </citation>
    <scope>NUCLEOTIDE SEQUENCE [LARGE SCALE GENOMIC DNA]</scope>
    <source>
        <strain evidence="10">ATCC 26659 / Pp 5 / PN500</strain>
    </source>
</reference>
<feature type="domain" description="Tyrosine-protein phosphatase" evidence="7">
    <location>
        <begin position="1"/>
        <end position="119"/>
    </location>
</feature>
<keyword evidence="10" id="KW-1185">Reference proteome</keyword>
<dbReference type="InterPro" id="IPR000340">
    <property type="entry name" value="Dual-sp_phosphatase_cat-dom"/>
</dbReference>
<evidence type="ECO:0000256" key="2">
    <source>
        <dbReference type="ARBA" id="ARBA00013064"/>
    </source>
</evidence>
<dbReference type="GO" id="GO:0043409">
    <property type="term" value="P:negative regulation of MAPK cascade"/>
    <property type="evidence" value="ECO:0007669"/>
    <property type="project" value="TreeGrafter"/>
</dbReference>